<dbReference type="GO" id="GO:0005886">
    <property type="term" value="C:plasma membrane"/>
    <property type="evidence" value="ECO:0007669"/>
    <property type="project" value="UniProtKB-SubCell"/>
</dbReference>
<protein>
    <recommendedName>
        <fullName evidence="11">C4-dicarboxylate ABC transporter</fullName>
    </recommendedName>
</protein>
<organism evidence="9 10">
    <name type="scientific">Microbacterium maritypicum MF109</name>
    <dbReference type="NCBI Taxonomy" id="1333857"/>
    <lineage>
        <taxon>Bacteria</taxon>
        <taxon>Bacillati</taxon>
        <taxon>Actinomycetota</taxon>
        <taxon>Actinomycetes</taxon>
        <taxon>Micrococcales</taxon>
        <taxon>Microbacteriaceae</taxon>
        <taxon>Microbacterium</taxon>
    </lineage>
</organism>
<feature type="transmembrane region" description="Helical" evidence="8">
    <location>
        <begin position="132"/>
        <end position="153"/>
    </location>
</feature>
<name>T5KV41_MICMQ</name>
<keyword evidence="7 8" id="KW-0472">Membrane</keyword>
<comment type="similarity">
    <text evidence="2">Belongs to the tellurite-resistance/dicarboxylate transporter (TDT) family.</text>
</comment>
<dbReference type="Gene3D" id="1.50.10.150">
    <property type="entry name" value="Voltage-dependent anion channel"/>
    <property type="match status" value="1"/>
</dbReference>
<keyword evidence="4" id="KW-1003">Cell membrane</keyword>
<dbReference type="InterPro" id="IPR051629">
    <property type="entry name" value="Sulfite_efflux_TDT"/>
</dbReference>
<proteinExistence type="inferred from homology"/>
<feature type="transmembrane region" description="Helical" evidence="8">
    <location>
        <begin position="96"/>
        <end position="120"/>
    </location>
</feature>
<feature type="non-terminal residue" evidence="9">
    <location>
        <position position="1"/>
    </location>
</feature>
<evidence type="ECO:0008006" key="11">
    <source>
        <dbReference type="Google" id="ProtNLM"/>
    </source>
</evidence>
<dbReference type="PANTHER" id="PTHR31686:SF1">
    <property type="entry name" value="SULFITE EFFLUX PUMP SSU1"/>
    <property type="match status" value="1"/>
</dbReference>
<evidence type="ECO:0000256" key="1">
    <source>
        <dbReference type="ARBA" id="ARBA00004651"/>
    </source>
</evidence>
<gene>
    <name evidence="9" type="ORF">L687_19940</name>
</gene>
<dbReference type="GO" id="GO:0000319">
    <property type="term" value="F:sulfite transmembrane transporter activity"/>
    <property type="evidence" value="ECO:0007669"/>
    <property type="project" value="TreeGrafter"/>
</dbReference>
<feature type="non-terminal residue" evidence="9">
    <location>
        <position position="177"/>
    </location>
</feature>
<accession>T5KV41</accession>
<feature type="transmembrane region" description="Helical" evidence="8">
    <location>
        <begin position="29"/>
        <end position="53"/>
    </location>
</feature>
<dbReference type="Pfam" id="PF03595">
    <property type="entry name" value="SLAC1"/>
    <property type="match status" value="1"/>
</dbReference>
<evidence type="ECO:0000256" key="2">
    <source>
        <dbReference type="ARBA" id="ARBA00008566"/>
    </source>
</evidence>
<dbReference type="AlphaFoldDB" id="T5KV41"/>
<dbReference type="PANTHER" id="PTHR31686">
    <property type="match status" value="1"/>
</dbReference>
<keyword evidence="5 8" id="KW-0812">Transmembrane</keyword>
<keyword evidence="3" id="KW-0813">Transport</keyword>
<comment type="caution">
    <text evidence="9">The sequence shown here is derived from an EMBL/GenBank/DDBJ whole genome shotgun (WGS) entry which is preliminary data.</text>
</comment>
<dbReference type="InterPro" id="IPR038665">
    <property type="entry name" value="Voltage-dep_anion_channel_sf"/>
</dbReference>
<keyword evidence="6 8" id="KW-1133">Transmembrane helix</keyword>
<reference evidence="9 10" key="1">
    <citation type="journal article" date="2013" name="Genome Announc.">
        <title>Whole-genome sequences of five oyster-associated bacteria show potential for crude oil hydrocarbon degradation.</title>
        <authorList>
            <person name="Chauhan A."/>
            <person name="Green S."/>
            <person name="Pathak A."/>
            <person name="Thomas J."/>
            <person name="Venkatramanan R."/>
        </authorList>
    </citation>
    <scope>NUCLEOTIDE SEQUENCE [LARGE SCALE GENOMIC DNA]</scope>
    <source>
        <strain evidence="9 10">MF109</strain>
    </source>
</reference>
<feature type="transmembrane region" description="Helical" evidence="8">
    <location>
        <begin position="65"/>
        <end position="84"/>
    </location>
</feature>
<dbReference type="Proteomes" id="UP000016033">
    <property type="component" value="Unassembled WGS sequence"/>
</dbReference>
<evidence type="ECO:0000256" key="6">
    <source>
        <dbReference type="ARBA" id="ARBA00022989"/>
    </source>
</evidence>
<evidence type="ECO:0000256" key="8">
    <source>
        <dbReference type="SAM" id="Phobius"/>
    </source>
</evidence>
<evidence type="ECO:0000313" key="10">
    <source>
        <dbReference type="Proteomes" id="UP000016033"/>
    </source>
</evidence>
<evidence type="ECO:0000256" key="5">
    <source>
        <dbReference type="ARBA" id="ARBA00022692"/>
    </source>
</evidence>
<evidence type="ECO:0000256" key="4">
    <source>
        <dbReference type="ARBA" id="ARBA00022475"/>
    </source>
</evidence>
<sequence length="177" mass="18291">WFLLVVATQSLSVLTSATAGGHPLLGLAAFALWCLGIVLYLLLMAAVTVRLLGQEIGAIDVAPTAWVLTGSTAISTLAAARLLTADPAALPGTEGAVTVVAMVLWSFGTFLIPFLVGLGIRDLRTRPGARRFTVGWWSIVFPIGMYATATIALGRAAGVGELVAVGTLAVWCGAVAW</sequence>
<evidence type="ECO:0000256" key="7">
    <source>
        <dbReference type="ARBA" id="ARBA00023136"/>
    </source>
</evidence>
<comment type="subcellular location">
    <subcellularLocation>
        <location evidence="1">Cell membrane</location>
        <topology evidence="1">Multi-pass membrane protein</topology>
    </subcellularLocation>
</comment>
<evidence type="ECO:0000256" key="3">
    <source>
        <dbReference type="ARBA" id="ARBA00022448"/>
    </source>
</evidence>
<dbReference type="InterPro" id="IPR004695">
    <property type="entry name" value="SLAC1/Mae1/Ssu1/TehA"/>
</dbReference>
<dbReference type="EMBL" id="ATAO01000058">
    <property type="protein sequence ID" value="EQM83909.1"/>
    <property type="molecule type" value="Genomic_DNA"/>
</dbReference>
<evidence type="ECO:0000313" key="9">
    <source>
        <dbReference type="EMBL" id="EQM83909.1"/>
    </source>
</evidence>